<keyword evidence="3" id="KW-1185">Reference proteome</keyword>
<evidence type="ECO:0000256" key="1">
    <source>
        <dbReference type="SAM" id="Coils"/>
    </source>
</evidence>
<evidence type="ECO:0000313" key="3">
    <source>
        <dbReference type="Proteomes" id="UP001187315"/>
    </source>
</evidence>
<protein>
    <submittedName>
        <fullName evidence="2">Uncharacterized protein</fullName>
    </submittedName>
</protein>
<reference evidence="2" key="1">
    <citation type="submission" date="2023-08" db="EMBL/GenBank/DDBJ databases">
        <title>Pelteobagrus vachellii genome.</title>
        <authorList>
            <person name="Liu H."/>
        </authorList>
    </citation>
    <scope>NUCLEOTIDE SEQUENCE</scope>
    <source>
        <strain evidence="2">PRFRI_2022a</strain>
        <tissue evidence="2">Muscle</tissue>
    </source>
</reference>
<feature type="coiled-coil region" evidence="1">
    <location>
        <begin position="185"/>
        <end position="212"/>
    </location>
</feature>
<evidence type="ECO:0000313" key="2">
    <source>
        <dbReference type="EMBL" id="KAK2868353.1"/>
    </source>
</evidence>
<feature type="coiled-coil region" evidence="1">
    <location>
        <begin position="241"/>
        <end position="296"/>
    </location>
</feature>
<name>A0AA88T8V2_TACVA</name>
<dbReference type="Proteomes" id="UP001187315">
    <property type="component" value="Unassembled WGS sequence"/>
</dbReference>
<feature type="coiled-coil region" evidence="1">
    <location>
        <begin position="118"/>
        <end position="145"/>
    </location>
</feature>
<dbReference type="AlphaFoldDB" id="A0AA88T8V2"/>
<accession>A0AA88T8V2</accession>
<proteinExistence type="predicted"/>
<comment type="caution">
    <text evidence="2">The sequence shown here is derived from an EMBL/GenBank/DDBJ whole genome shotgun (WGS) entry which is preliminary data.</text>
</comment>
<sequence length="713" mass="82881">MPVSQTNKDCNRSFTTISEEELELDLEDLSGQESASFSMLMNELNREIDRSAVFGVTDLQEILSNKLKPLMKNVLTESYYVQHLSEHLRQKELQMPRDQDEVQICRISTEPTLQLSETDKMRLQLYDLEQRLIRAEEEKMKLCTEFQEKVCVSDNMVQSLQLELSFSQRSIQSLSYNLLQSADSVQSLKVELKAKEEKIHLLEQRLLSAQESTKHIQEDLDVSKDLSHTLQQQLGTTVEQNRVLQETLMAYEARVQEAQKEKQRGVKGKEKCEKKIRNAKLVLKGLSNQLDIVQDKLQGELKMSLEREDNLKMTIEKATANHKTEVKQLRHSLYLAKVEAREMEMKFRNDIIDLKQKLGDKHAFLDGELKKSLKKEMGFEETVKKLTLTELPLPCDMLVKETDTENPWKVLNNILYVEKIKETHERLDNRLWSTKADLQMKLKVSGEEKLENLMRMRKNTNAKKAEIEPLNSLHKAKEEATDTEGRLNTDTSQQKLIDEHTRMIRGLTKSLKDEGKLEEKIKNLRHQLIKEAQHPLLDCLGMNQQNYAEGRYWVYSPVSHRCKLTSSYDDFQQLSTPVEQNHVLQEMLMAYEARVQEAEKEKQRGVKGKEKCEKKIRNTKLVLKGLSNQLEIVQDKLQGELKMSLERDVMLWSTKADLQMRLKESGEEKLENLMRMRKNTNAKKAEIEPLNSLYKAKEEATDTEGRLNTDSIS</sequence>
<dbReference type="EMBL" id="JAVHJS010000001">
    <property type="protein sequence ID" value="KAK2868353.1"/>
    <property type="molecule type" value="Genomic_DNA"/>
</dbReference>
<keyword evidence="1" id="KW-0175">Coiled coil</keyword>
<gene>
    <name evidence="2" type="ORF">Q7C36_000224</name>
</gene>
<organism evidence="2 3">
    <name type="scientific">Tachysurus vachellii</name>
    <name type="common">Darkbarbel catfish</name>
    <name type="synonym">Pelteobagrus vachellii</name>
    <dbReference type="NCBI Taxonomy" id="175792"/>
    <lineage>
        <taxon>Eukaryota</taxon>
        <taxon>Metazoa</taxon>
        <taxon>Chordata</taxon>
        <taxon>Craniata</taxon>
        <taxon>Vertebrata</taxon>
        <taxon>Euteleostomi</taxon>
        <taxon>Actinopterygii</taxon>
        <taxon>Neopterygii</taxon>
        <taxon>Teleostei</taxon>
        <taxon>Ostariophysi</taxon>
        <taxon>Siluriformes</taxon>
        <taxon>Bagridae</taxon>
        <taxon>Tachysurus</taxon>
    </lineage>
</organism>
<feature type="coiled-coil region" evidence="1">
    <location>
        <begin position="581"/>
        <end position="629"/>
    </location>
</feature>